<dbReference type="Proteomes" id="UP001066276">
    <property type="component" value="Chromosome 2_2"/>
</dbReference>
<dbReference type="EMBL" id="JANPWB010000004">
    <property type="protein sequence ID" value="KAJ1194794.1"/>
    <property type="molecule type" value="Genomic_DNA"/>
</dbReference>
<keyword evidence="2" id="KW-1185">Reference proteome</keyword>
<evidence type="ECO:0000313" key="2">
    <source>
        <dbReference type="Proteomes" id="UP001066276"/>
    </source>
</evidence>
<gene>
    <name evidence="1" type="ORF">NDU88_004080</name>
</gene>
<reference evidence="1" key="1">
    <citation type="journal article" date="2022" name="bioRxiv">
        <title>Sequencing and chromosome-scale assembly of the giantPleurodeles waltlgenome.</title>
        <authorList>
            <person name="Brown T."/>
            <person name="Elewa A."/>
            <person name="Iarovenko S."/>
            <person name="Subramanian E."/>
            <person name="Araus A.J."/>
            <person name="Petzold A."/>
            <person name="Susuki M."/>
            <person name="Suzuki K.-i.T."/>
            <person name="Hayashi T."/>
            <person name="Toyoda A."/>
            <person name="Oliveira C."/>
            <person name="Osipova E."/>
            <person name="Leigh N.D."/>
            <person name="Simon A."/>
            <person name="Yun M.H."/>
        </authorList>
    </citation>
    <scope>NUCLEOTIDE SEQUENCE</scope>
    <source>
        <strain evidence="1">20211129_DDA</strain>
        <tissue evidence="1">Liver</tissue>
    </source>
</reference>
<accession>A0AAV7V080</accession>
<protein>
    <submittedName>
        <fullName evidence="1">Uncharacterized protein</fullName>
    </submittedName>
</protein>
<sequence length="122" mass="13250">MLQVDINKEKNAENKIVVNPRLVSFSRADSSDVFPELVREETGSDGCAPLRRCCRRVPQINGTARGDAGTQRREVTDLLPPPEGFIYSVCGYPSSGPAGRWSGSGRPSVWLQGLTSHNIPPA</sequence>
<evidence type="ECO:0000313" key="1">
    <source>
        <dbReference type="EMBL" id="KAJ1194794.1"/>
    </source>
</evidence>
<proteinExistence type="predicted"/>
<comment type="caution">
    <text evidence="1">The sequence shown here is derived from an EMBL/GenBank/DDBJ whole genome shotgun (WGS) entry which is preliminary data.</text>
</comment>
<dbReference type="AlphaFoldDB" id="A0AAV7V080"/>
<organism evidence="1 2">
    <name type="scientific">Pleurodeles waltl</name>
    <name type="common">Iberian ribbed newt</name>
    <dbReference type="NCBI Taxonomy" id="8319"/>
    <lineage>
        <taxon>Eukaryota</taxon>
        <taxon>Metazoa</taxon>
        <taxon>Chordata</taxon>
        <taxon>Craniata</taxon>
        <taxon>Vertebrata</taxon>
        <taxon>Euteleostomi</taxon>
        <taxon>Amphibia</taxon>
        <taxon>Batrachia</taxon>
        <taxon>Caudata</taxon>
        <taxon>Salamandroidea</taxon>
        <taxon>Salamandridae</taxon>
        <taxon>Pleurodelinae</taxon>
        <taxon>Pleurodeles</taxon>
    </lineage>
</organism>
<name>A0AAV7V080_PLEWA</name>